<feature type="compositionally biased region" description="Acidic residues" evidence="1">
    <location>
        <begin position="73"/>
        <end position="85"/>
    </location>
</feature>
<evidence type="ECO:0000313" key="4">
    <source>
        <dbReference type="Proteomes" id="UP000008983"/>
    </source>
</evidence>
<feature type="region of interest" description="Disordered" evidence="1">
    <location>
        <begin position="66"/>
        <end position="85"/>
    </location>
</feature>
<sequence>MTDNLKYFVIDEADTTFKFFPEKIRTLINFIKLRENVIMQLVSATLNKETINEFTKIIKSKEKFQSLENKQQEDEDDENEDEDDDDEIHFISIETTLEGVYQFYIDEDEEEIKEQNKDQEVTEDSRLDFRKGNFDLLFATNIIAHGIDIRTVGLVINLDCPLGNIKERNFEVDHETYLHRVGRTGRYNDLGVGITLVDKNSIGIVQKVKQVFNQDILKFDEKVVVQRLNEVIENNNKQILK</sequence>
<name>G0R1N9_ICHMU</name>
<dbReference type="OrthoDB" id="296272at2759"/>
<dbReference type="InterPro" id="IPR001650">
    <property type="entry name" value="Helicase_C-like"/>
</dbReference>
<accession>G0R1N9</accession>
<evidence type="ECO:0000313" key="3">
    <source>
        <dbReference type="EMBL" id="EGR28616.1"/>
    </source>
</evidence>
<dbReference type="InterPro" id="IPR027417">
    <property type="entry name" value="P-loop_NTPase"/>
</dbReference>
<reference evidence="3 4" key="1">
    <citation type="submission" date="2011-07" db="EMBL/GenBank/DDBJ databases">
        <authorList>
            <person name="Coyne R."/>
            <person name="Brami D."/>
            <person name="Johnson J."/>
            <person name="Hostetler J."/>
            <person name="Hannick L."/>
            <person name="Clark T."/>
            <person name="Cassidy-Hanley D."/>
            <person name="Inman J."/>
        </authorList>
    </citation>
    <scope>NUCLEOTIDE SEQUENCE [LARGE SCALE GENOMIC DNA]</scope>
    <source>
        <strain evidence="3 4">G5</strain>
    </source>
</reference>
<dbReference type="RefSeq" id="XP_004029852.1">
    <property type="nucleotide sequence ID" value="XM_004029804.1"/>
</dbReference>
<dbReference type="EMBL" id="GL984225">
    <property type="protein sequence ID" value="EGR28616.1"/>
    <property type="molecule type" value="Genomic_DNA"/>
</dbReference>
<dbReference type="PANTHER" id="PTHR47958">
    <property type="entry name" value="ATP-DEPENDENT RNA HELICASE DBP3"/>
    <property type="match status" value="1"/>
</dbReference>
<dbReference type="eggNOG" id="KOG0332">
    <property type="taxonomic scope" value="Eukaryota"/>
</dbReference>
<dbReference type="SMART" id="SM00490">
    <property type="entry name" value="HELICc"/>
    <property type="match status" value="1"/>
</dbReference>
<feature type="domain" description="Helicase C-terminal" evidence="2">
    <location>
        <begin position="63"/>
        <end position="232"/>
    </location>
</feature>
<dbReference type="Pfam" id="PF00271">
    <property type="entry name" value="Helicase_C"/>
    <property type="match status" value="1"/>
</dbReference>
<protein>
    <recommendedName>
        <fullName evidence="2">Helicase C-terminal domain-containing protein</fullName>
    </recommendedName>
</protein>
<dbReference type="GeneID" id="14904696"/>
<dbReference type="STRING" id="857967.G0R1N9"/>
<dbReference type="Proteomes" id="UP000008983">
    <property type="component" value="Unassembled WGS sequence"/>
</dbReference>
<dbReference type="AlphaFoldDB" id="G0R1N9"/>
<dbReference type="InParanoid" id="G0R1N9"/>
<proteinExistence type="predicted"/>
<evidence type="ECO:0000259" key="2">
    <source>
        <dbReference type="PROSITE" id="PS51194"/>
    </source>
</evidence>
<dbReference type="SUPFAM" id="SSF52540">
    <property type="entry name" value="P-loop containing nucleoside triphosphate hydrolases"/>
    <property type="match status" value="1"/>
</dbReference>
<keyword evidence="4" id="KW-1185">Reference proteome</keyword>
<dbReference type="PROSITE" id="PS51194">
    <property type="entry name" value="HELICASE_CTER"/>
    <property type="match status" value="1"/>
</dbReference>
<evidence type="ECO:0000256" key="1">
    <source>
        <dbReference type="SAM" id="MobiDB-lite"/>
    </source>
</evidence>
<dbReference type="Gene3D" id="3.40.50.300">
    <property type="entry name" value="P-loop containing nucleotide triphosphate hydrolases"/>
    <property type="match status" value="2"/>
</dbReference>
<gene>
    <name evidence="3" type="ORF">IMG5_171780</name>
</gene>
<organism evidence="3 4">
    <name type="scientific">Ichthyophthirius multifiliis</name>
    <name type="common">White spot disease agent</name>
    <name type="synonym">Ich</name>
    <dbReference type="NCBI Taxonomy" id="5932"/>
    <lineage>
        <taxon>Eukaryota</taxon>
        <taxon>Sar</taxon>
        <taxon>Alveolata</taxon>
        <taxon>Ciliophora</taxon>
        <taxon>Intramacronucleata</taxon>
        <taxon>Oligohymenophorea</taxon>
        <taxon>Hymenostomatida</taxon>
        <taxon>Ophryoglenina</taxon>
        <taxon>Ichthyophthirius</taxon>
    </lineage>
</organism>